<comment type="similarity">
    <text evidence="2 9 10">Belongs to the heat shock protein 70 family.</text>
</comment>
<evidence type="ECO:0000256" key="9">
    <source>
        <dbReference type="HAMAP-Rule" id="MF_00332"/>
    </source>
</evidence>
<dbReference type="GO" id="GO:0051082">
    <property type="term" value="F:unfolded protein binding"/>
    <property type="evidence" value="ECO:0007669"/>
    <property type="project" value="InterPro"/>
</dbReference>
<evidence type="ECO:0000313" key="13">
    <source>
        <dbReference type="EMBL" id="NVD37282.1"/>
    </source>
</evidence>
<dbReference type="InterPro" id="IPR029047">
    <property type="entry name" value="HSP70_peptide-bd_sf"/>
</dbReference>
<dbReference type="Pfam" id="PF00012">
    <property type="entry name" value="HSP70"/>
    <property type="match status" value="1"/>
</dbReference>
<evidence type="ECO:0000256" key="3">
    <source>
        <dbReference type="ARBA" id="ARBA00014415"/>
    </source>
</evidence>
<evidence type="ECO:0000256" key="6">
    <source>
        <dbReference type="ARBA" id="ARBA00022840"/>
    </source>
</evidence>
<keyword evidence="6 9" id="KW-0067">ATP-binding</keyword>
<dbReference type="GO" id="GO:0140662">
    <property type="term" value="F:ATP-dependent protein folding chaperone"/>
    <property type="evidence" value="ECO:0007669"/>
    <property type="project" value="InterPro"/>
</dbReference>
<dbReference type="Gene3D" id="1.20.1270.10">
    <property type="match status" value="1"/>
</dbReference>
<feature type="compositionally biased region" description="Acidic residues" evidence="12">
    <location>
        <begin position="622"/>
        <end position="633"/>
    </location>
</feature>
<dbReference type="NCBIfam" id="NF001413">
    <property type="entry name" value="PRK00290.1"/>
    <property type="match status" value="1"/>
</dbReference>
<dbReference type="NCBIfam" id="TIGR02350">
    <property type="entry name" value="prok_dnaK"/>
    <property type="match status" value="1"/>
</dbReference>
<keyword evidence="7 9" id="KW-0346">Stress response</keyword>
<keyword evidence="8 9" id="KW-0143">Chaperone</keyword>
<organism evidence="13 14">
    <name type="scientific">Ensifer oleiphilus</name>
    <dbReference type="NCBI Taxonomy" id="2742698"/>
    <lineage>
        <taxon>Bacteria</taxon>
        <taxon>Pseudomonadati</taxon>
        <taxon>Pseudomonadota</taxon>
        <taxon>Alphaproteobacteria</taxon>
        <taxon>Hyphomicrobiales</taxon>
        <taxon>Rhizobiaceae</taxon>
        <taxon>Sinorhizobium/Ensifer group</taxon>
        <taxon>Ensifer</taxon>
    </lineage>
</organism>
<dbReference type="FunFam" id="3.30.420.40:FF:000020">
    <property type="entry name" value="Chaperone protein HscA homolog"/>
    <property type="match status" value="1"/>
</dbReference>
<dbReference type="Gene3D" id="3.30.420.40">
    <property type="match status" value="2"/>
</dbReference>
<dbReference type="InterPro" id="IPR012725">
    <property type="entry name" value="Chaperone_DnaK"/>
</dbReference>
<dbReference type="SUPFAM" id="SSF100934">
    <property type="entry name" value="Heat shock protein 70kD (HSP70), C-terminal subdomain"/>
    <property type="match status" value="1"/>
</dbReference>
<keyword evidence="4 9" id="KW-0597">Phosphoprotein</keyword>
<dbReference type="GO" id="GO:0005524">
    <property type="term" value="F:ATP binding"/>
    <property type="evidence" value="ECO:0007669"/>
    <property type="project" value="UniProtKB-UniRule"/>
</dbReference>
<feature type="region of interest" description="Disordered" evidence="12">
    <location>
        <begin position="605"/>
        <end position="640"/>
    </location>
</feature>
<dbReference type="EMBL" id="JABWDU010000001">
    <property type="protein sequence ID" value="NVD37282.1"/>
    <property type="molecule type" value="Genomic_DNA"/>
</dbReference>
<accession>A0A7Y6Q1C0</accession>
<dbReference type="NCBIfam" id="NF003520">
    <property type="entry name" value="PRK05183.1"/>
    <property type="match status" value="1"/>
</dbReference>
<dbReference type="FunFam" id="3.90.640.10:FF:000003">
    <property type="entry name" value="Molecular chaperone DnaK"/>
    <property type="match status" value="1"/>
</dbReference>
<dbReference type="GO" id="GO:0005737">
    <property type="term" value="C:cytoplasm"/>
    <property type="evidence" value="ECO:0007669"/>
    <property type="project" value="UniProtKB-ARBA"/>
</dbReference>
<comment type="function">
    <text evidence="1 9">Acts as a chaperone.</text>
</comment>
<dbReference type="Gene3D" id="2.60.34.10">
    <property type="entry name" value="Substrate Binding Domain Of DNAk, Chain A, domain 1"/>
    <property type="match status" value="1"/>
</dbReference>
<dbReference type="FunFam" id="2.60.34.10:FF:000014">
    <property type="entry name" value="Chaperone protein DnaK HSP70"/>
    <property type="match status" value="1"/>
</dbReference>
<evidence type="ECO:0000256" key="1">
    <source>
        <dbReference type="ARBA" id="ARBA00002290"/>
    </source>
</evidence>
<keyword evidence="14" id="KW-1185">Reference proteome</keyword>
<dbReference type="InterPro" id="IPR043129">
    <property type="entry name" value="ATPase_NBD"/>
</dbReference>
<dbReference type="FunFam" id="1.20.1270.10:FF:000001">
    <property type="entry name" value="Molecular chaperone DnaK"/>
    <property type="match status" value="1"/>
</dbReference>
<evidence type="ECO:0000256" key="4">
    <source>
        <dbReference type="ARBA" id="ARBA00022553"/>
    </source>
</evidence>
<feature type="modified residue" description="Phosphothreonine; by autocatalysis" evidence="9">
    <location>
        <position position="198"/>
    </location>
</feature>
<keyword evidence="5 9" id="KW-0547">Nucleotide-binding</keyword>
<dbReference type="AlphaFoldDB" id="A0A7Y6Q1C0"/>
<dbReference type="Gene3D" id="3.90.640.10">
    <property type="entry name" value="Actin, Chain A, domain 4"/>
    <property type="match status" value="1"/>
</dbReference>
<reference evidence="13 14" key="1">
    <citation type="submission" date="2020-06" db="EMBL/GenBank/DDBJ databases">
        <authorList>
            <person name="Grouzdev D.S."/>
        </authorList>
    </citation>
    <scope>NUCLEOTIDE SEQUENCE [LARGE SCALE GENOMIC DNA]</scope>
    <source>
        <strain evidence="13 14">HO-A22</strain>
    </source>
</reference>
<feature type="coiled-coil region" evidence="11">
    <location>
        <begin position="247"/>
        <end position="274"/>
    </location>
</feature>
<name>A0A7Y6Q1C0_9HYPH</name>
<sequence length="640" mass="68764">MAKVIGIDLGTTNSCVAVMDGKDAKVIENAEGARTTPSMVAFSEDGERLVGQPAKRQAVTNPENTLFAIKRLIGRTFQDPTTQKDKDMVPYKITKADNGDAWVEAHGTAYSPSQISAMILQKMKETAESYLGEKVEKAVITVPAYFNDAQRQATKDAGKIAGLEVLRIINEPTAAALAYGLDKKDGKTIAVYDLGGGTFDISVLEIGDGVFEVKSTNGDTFLGGEDFDMRLVQYLAGEFKKEQGIDLKNDKLALQRLKEAAEKAKIELSSSQQTEINLPFITADASGPKHLTMKLTRAKFEALVDDLIQRTVAPCKAALKDAGVSAAEIDEVVLVGGMSRMPKVQETVKQLFGKEPHKGVNPDEVVAMGAAIQAGVLQGDVKDVLLLDVTPLSLGIETLGGVFTRLIERNTTIPTKKSQTFSTADDNQSAVTIRVSQGEREMAADNKLLGQFDLVGIPPAPRGMPQIEVTFDIDANGIVQVSAKDKGTGKEHQIRIQASGGLSDADIEKMVKDAEANAETDKKRREGVEAKNQAESLIHSSEKSLKDYGDKVSETDRNAISDAIAALKTAVEASEPDAEDIKAKTNTLMEVSMKLGQAIYEAQQTDAAHADAAADAARDGDVVDADYEEVNDEDDRKRSA</sequence>
<evidence type="ECO:0000256" key="5">
    <source>
        <dbReference type="ARBA" id="ARBA00022741"/>
    </source>
</evidence>
<dbReference type="InterPro" id="IPR029048">
    <property type="entry name" value="HSP70_C_sf"/>
</dbReference>
<dbReference type="InterPro" id="IPR018181">
    <property type="entry name" value="Heat_shock_70_CS"/>
</dbReference>
<dbReference type="RefSeq" id="WP_176351111.1">
    <property type="nucleotide sequence ID" value="NZ_JABWDU010000001.1"/>
</dbReference>
<dbReference type="PANTHER" id="PTHR19375">
    <property type="entry name" value="HEAT SHOCK PROTEIN 70KDA"/>
    <property type="match status" value="1"/>
</dbReference>
<dbReference type="PROSITE" id="PS00329">
    <property type="entry name" value="HSP70_2"/>
    <property type="match status" value="1"/>
</dbReference>
<dbReference type="SUPFAM" id="SSF53067">
    <property type="entry name" value="Actin-like ATPase domain"/>
    <property type="match status" value="2"/>
</dbReference>
<dbReference type="CDD" id="cd11733">
    <property type="entry name" value="ASKHA_NBD_HSP70_HSPA9"/>
    <property type="match status" value="1"/>
</dbReference>
<proteinExistence type="evidence at transcript level"/>
<evidence type="ECO:0000313" key="14">
    <source>
        <dbReference type="Proteomes" id="UP000520198"/>
    </source>
</evidence>
<comment type="induction">
    <text evidence="9">By stress conditions e.g. heat shock.</text>
</comment>
<dbReference type="PROSITE" id="PS00297">
    <property type="entry name" value="HSP70_1"/>
    <property type="match status" value="1"/>
</dbReference>
<dbReference type="Proteomes" id="UP000520198">
    <property type="component" value="Unassembled WGS sequence"/>
</dbReference>
<gene>
    <name evidence="9 13" type="primary">dnaK</name>
    <name evidence="13" type="ORF">HT585_00310</name>
</gene>
<evidence type="ECO:0000256" key="11">
    <source>
        <dbReference type="SAM" id="Coils"/>
    </source>
</evidence>
<keyword evidence="11" id="KW-0175">Coiled coil</keyword>
<dbReference type="PRINTS" id="PR00301">
    <property type="entry name" value="HEATSHOCK70"/>
</dbReference>
<dbReference type="HAMAP" id="MF_00332">
    <property type="entry name" value="DnaK"/>
    <property type="match status" value="1"/>
</dbReference>
<evidence type="ECO:0000256" key="12">
    <source>
        <dbReference type="SAM" id="MobiDB-lite"/>
    </source>
</evidence>
<evidence type="ECO:0000256" key="7">
    <source>
        <dbReference type="ARBA" id="ARBA00023016"/>
    </source>
</evidence>
<feature type="compositionally biased region" description="Basic and acidic residues" evidence="12">
    <location>
        <begin position="516"/>
        <end position="529"/>
    </location>
</feature>
<dbReference type="InterPro" id="IPR013126">
    <property type="entry name" value="Hsp_70_fam"/>
</dbReference>
<dbReference type="FunFam" id="3.30.420.40:FF:000004">
    <property type="entry name" value="Molecular chaperone DnaK"/>
    <property type="match status" value="1"/>
</dbReference>
<feature type="compositionally biased region" description="Low complexity" evidence="12">
    <location>
        <begin position="606"/>
        <end position="615"/>
    </location>
</feature>
<evidence type="ECO:0000256" key="2">
    <source>
        <dbReference type="ARBA" id="ARBA00007381"/>
    </source>
</evidence>
<dbReference type="SUPFAM" id="SSF100920">
    <property type="entry name" value="Heat shock protein 70kD (HSP70), peptide-binding domain"/>
    <property type="match status" value="1"/>
</dbReference>
<dbReference type="PROSITE" id="PS01036">
    <property type="entry name" value="HSP70_3"/>
    <property type="match status" value="1"/>
</dbReference>
<evidence type="ECO:0000256" key="10">
    <source>
        <dbReference type="RuleBase" id="RU003322"/>
    </source>
</evidence>
<protein>
    <recommendedName>
        <fullName evidence="3 9">Chaperone protein DnaK</fullName>
    </recommendedName>
    <alternativeName>
        <fullName evidence="9">HSP70</fullName>
    </alternativeName>
    <alternativeName>
        <fullName evidence="9">Heat shock 70 kDa protein</fullName>
    </alternativeName>
    <alternativeName>
        <fullName evidence="9">Heat shock protein 70</fullName>
    </alternativeName>
</protein>
<evidence type="ECO:0000256" key="8">
    <source>
        <dbReference type="ARBA" id="ARBA00023186"/>
    </source>
</evidence>
<comment type="caution">
    <text evidence="13">The sequence shown here is derived from an EMBL/GenBank/DDBJ whole genome shotgun (WGS) entry which is preliminary data.</text>
</comment>
<feature type="region of interest" description="Disordered" evidence="12">
    <location>
        <begin position="516"/>
        <end position="542"/>
    </location>
</feature>